<sequence length="242" mass="28086">MKQDVFVIGDIHGEITLFKEMLKYWDEKTQQLVLIGDLGDRGENPKECFQLGYQLVNEKGAVCLKGNHEDMLLRFLHDPEENYSLYALNGGLKTIETFLHTGAEAEYSPTEMASMIKSHYPWLESFLENCFLYFEWNDYIFVHGGVDLSKKDWKKTSDEDFVWIREGFYDQHNHTGRKIVFGHTITPMLYGDNQTTDLWIKEDLIGIDGGAVYGGTLHGVHFDRSGIVRDYRIDNQAKKLWQ</sequence>
<evidence type="ECO:0000259" key="1">
    <source>
        <dbReference type="Pfam" id="PF00149"/>
    </source>
</evidence>
<dbReference type="GO" id="GO:0016791">
    <property type="term" value="F:phosphatase activity"/>
    <property type="evidence" value="ECO:0007669"/>
    <property type="project" value="TreeGrafter"/>
</dbReference>
<evidence type="ECO:0000313" key="3">
    <source>
        <dbReference type="Proteomes" id="UP000199136"/>
    </source>
</evidence>
<dbReference type="InterPro" id="IPR029052">
    <property type="entry name" value="Metallo-depent_PP-like"/>
</dbReference>
<keyword evidence="3" id="KW-1185">Reference proteome</keyword>
<dbReference type="OrthoDB" id="384253at2"/>
<dbReference type="Proteomes" id="UP000199136">
    <property type="component" value="Unassembled WGS sequence"/>
</dbReference>
<dbReference type="RefSeq" id="WP_092479336.1">
    <property type="nucleotide sequence ID" value="NZ_FOXW01000001.1"/>
</dbReference>
<name>A0A1I5UYA5_9LACT</name>
<dbReference type="GO" id="GO:0110154">
    <property type="term" value="P:RNA decapping"/>
    <property type="evidence" value="ECO:0007669"/>
    <property type="project" value="TreeGrafter"/>
</dbReference>
<dbReference type="EMBL" id="FOXW01000001">
    <property type="protein sequence ID" value="SFQ00188.1"/>
    <property type="molecule type" value="Genomic_DNA"/>
</dbReference>
<dbReference type="AlphaFoldDB" id="A0A1I5UYA5"/>
<dbReference type="InterPro" id="IPR050126">
    <property type="entry name" value="Ap4A_hydrolase"/>
</dbReference>
<dbReference type="GO" id="GO:0008803">
    <property type="term" value="F:bis(5'-nucleosyl)-tetraphosphatase (symmetrical) activity"/>
    <property type="evidence" value="ECO:0007669"/>
    <property type="project" value="TreeGrafter"/>
</dbReference>
<dbReference type="STRING" id="82801.SAMN04488506_0255"/>
<gene>
    <name evidence="2" type="ORF">SAMN04488506_0255</name>
</gene>
<dbReference type="PANTHER" id="PTHR42850:SF4">
    <property type="entry name" value="ZINC-DEPENDENT ENDOPOLYPHOSPHATASE"/>
    <property type="match status" value="1"/>
</dbReference>
<dbReference type="SUPFAM" id="SSF56300">
    <property type="entry name" value="Metallo-dependent phosphatases"/>
    <property type="match status" value="1"/>
</dbReference>
<accession>A0A1I5UYA5</accession>
<reference evidence="2 3" key="1">
    <citation type="submission" date="2016-10" db="EMBL/GenBank/DDBJ databases">
        <authorList>
            <person name="de Groot N.N."/>
        </authorList>
    </citation>
    <scope>NUCLEOTIDE SEQUENCE [LARGE SCALE GENOMIC DNA]</scope>
    <source>
        <strain evidence="2 3">DSM 20581</strain>
    </source>
</reference>
<dbReference type="PANTHER" id="PTHR42850">
    <property type="entry name" value="METALLOPHOSPHOESTERASE"/>
    <property type="match status" value="1"/>
</dbReference>
<dbReference type="GO" id="GO:0005737">
    <property type="term" value="C:cytoplasm"/>
    <property type="evidence" value="ECO:0007669"/>
    <property type="project" value="TreeGrafter"/>
</dbReference>
<dbReference type="Pfam" id="PF00149">
    <property type="entry name" value="Metallophos"/>
    <property type="match status" value="1"/>
</dbReference>
<protein>
    <submittedName>
        <fullName evidence="2">Serine/threonine protein phosphatase 1</fullName>
    </submittedName>
</protein>
<organism evidence="2 3">
    <name type="scientific">Desemzia incerta</name>
    <dbReference type="NCBI Taxonomy" id="82801"/>
    <lineage>
        <taxon>Bacteria</taxon>
        <taxon>Bacillati</taxon>
        <taxon>Bacillota</taxon>
        <taxon>Bacilli</taxon>
        <taxon>Lactobacillales</taxon>
        <taxon>Carnobacteriaceae</taxon>
        <taxon>Desemzia</taxon>
    </lineage>
</organism>
<proteinExistence type="predicted"/>
<dbReference type="Gene3D" id="3.60.21.10">
    <property type="match status" value="1"/>
</dbReference>
<evidence type="ECO:0000313" key="2">
    <source>
        <dbReference type="EMBL" id="SFQ00188.1"/>
    </source>
</evidence>
<feature type="domain" description="Calcineurin-like phosphoesterase" evidence="1">
    <location>
        <begin position="5"/>
        <end position="195"/>
    </location>
</feature>
<dbReference type="InterPro" id="IPR004843">
    <property type="entry name" value="Calcineurin-like_PHP"/>
</dbReference>